<dbReference type="InterPro" id="IPR000182">
    <property type="entry name" value="GNAT_dom"/>
</dbReference>
<keyword evidence="2" id="KW-0012">Acyltransferase</keyword>
<evidence type="ECO:0000256" key="3">
    <source>
        <dbReference type="ARBA" id="ARBA00050603"/>
    </source>
</evidence>
<dbReference type="PANTHER" id="PTHR43072:SF23">
    <property type="entry name" value="UPF0039 PROTEIN C11D3.02C"/>
    <property type="match status" value="1"/>
</dbReference>
<dbReference type="RefSeq" id="WP_369788910.1">
    <property type="nucleotide sequence ID" value="NZ_CP165628.1"/>
</dbReference>
<evidence type="ECO:0000259" key="5">
    <source>
        <dbReference type="PROSITE" id="PS51186"/>
    </source>
</evidence>
<comment type="catalytic activity">
    <reaction evidence="3">
        <text>L-methionine sulfoximine + acetyl-CoA = N-acetyl-L-methionine sulfoximine + CoA + H(+)</text>
        <dbReference type="Rhea" id="RHEA:47660"/>
        <dbReference type="ChEBI" id="CHEBI:15378"/>
        <dbReference type="ChEBI" id="CHEBI:57287"/>
        <dbReference type="ChEBI" id="CHEBI:57288"/>
        <dbReference type="ChEBI" id="CHEBI:87826"/>
        <dbReference type="ChEBI" id="CHEBI:87827"/>
    </reaction>
</comment>
<keyword evidence="1" id="KW-0808">Transferase</keyword>
<reference evidence="6" key="1">
    <citation type="submission" date="2024-07" db="EMBL/GenBank/DDBJ databases">
        <authorList>
            <person name="Biller S.J."/>
        </authorList>
    </citation>
    <scope>NUCLEOTIDE SEQUENCE</scope>
    <source>
        <strain evidence="6">WC2420</strain>
    </source>
</reference>
<dbReference type="InterPro" id="IPR016181">
    <property type="entry name" value="Acyl_CoA_acyltransferase"/>
</dbReference>
<organism evidence="6">
    <name type="scientific">Rouxiella sp. WC2420</name>
    <dbReference type="NCBI Taxonomy" id="3234145"/>
    <lineage>
        <taxon>Bacteria</taxon>
        <taxon>Pseudomonadati</taxon>
        <taxon>Pseudomonadota</taxon>
        <taxon>Gammaproteobacteria</taxon>
        <taxon>Enterobacterales</taxon>
        <taxon>Yersiniaceae</taxon>
        <taxon>Rouxiella</taxon>
    </lineage>
</organism>
<sequence>MKMIDCTEQHHAHAILEIFNEAIVNSTALYDYHERSIASMAPWFAAKRNGNFPVIGLEDDNGKLLGFASYGTFRAWPAYKYSVEHSIYIHPQHRGQGLGKILLDAVIAEARQRQVHTLIGGIDATNAASIALHTKAGFAEAGIIKQAAYKFDRWLDLAFYQLVLTTPDQPRAE</sequence>
<accession>A0AB39VMM5</accession>
<evidence type="ECO:0000313" key="6">
    <source>
        <dbReference type="EMBL" id="XDU71818.1"/>
    </source>
</evidence>
<dbReference type="AlphaFoldDB" id="A0AB39VMM5"/>
<name>A0AB39VMM5_9GAMM</name>
<dbReference type="GO" id="GO:0016747">
    <property type="term" value="F:acyltransferase activity, transferring groups other than amino-acyl groups"/>
    <property type="evidence" value="ECO:0007669"/>
    <property type="project" value="InterPro"/>
</dbReference>
<gene>
    <name evidence="6" type="ORF">AB3G37_20200</name>
</gene>
<dbReference type="Gene3D" id="3.40.630.30">
    <property type="match status" value="1"/>
</dbReference>
<feature type="domain" description="N-acetyltransferase" evidence="5">
    <location>
        <begin position="1"/>
        <end position="160"/>
    </location>
</feature>
<proteinExistence type="predicted"/>
<evidence type="ECO:0000256" key="1">
    <source>
        <dbReference type="ARBA" id="ARBA00022679"/>
    </source>
</evidence>
<dbReference type="PROSITE" id="PS51186">
    <property type="entry name" value="GNAT"/>
    <property type="match status" value="1"/>
</dbReference>
<dbReference type="Pfam" id="PF00583">
    <property type="entry name" value="Acetyltransf_1"/>
    <property type="match status" value="1"/>
</dbReference>
<dbReference type="CDD" id="cd04301">
    <property type="entry name" value="NAT_SF"/>
    <property type="match status" value="1"/>
</dbReference>
<comment type="catalytic activity">
    <reaction evidence="4">
        <text>L-methionine sulfone + acetyl-CoA = N-acetyl-L-methionine sulfone + CoA + H(+)</text>
        <dbReference type="Rhea" id="RHEA:47656"/>
        <dbReference type="ChEBI" id="CHEBI:15378"/>
        <dbReference type="ChEBI" id="CHEBI:57287"/>
        <dbReference type="ChEBI" id="CHEBI:57288"/>
        <dbReference type="ChEBI" id="CHEBI:87824"/>
        <dbReference type="ChEBI" id="CHEBI:87825"/>
    </reaction>
</comment>
<dbReference type="EMBL" id="CP165628">
    <property type="protein sequence ID" value="XDU71818.1"/>
    <property type="molecule type" value="Genomic_DNA"/>
</dbReference>
<dbReference type="PANTHER" id="PTHR43072">
    <property type="entry name" value="N-ACETYLTRANSFERASE"/>
    <property type="match status" value="1"/>
</dbReference>
<evidence type="ECO:0000256" key="4">
    <source>
        <dbReference type="ARBA" id="ARBA00051334"/>
    </source>
</evidence>
<evidence type="ECO:0000256" key="2">
    <source>
        <dbReference type="ARBA" id="ARBA00023315"/>
    </source>
</evidence>
<protein>
    <submittedName>
        <fullName evidence="6">N-acetyltransferase family protein</fullName>
    </submittedName>
</protein>
<dbReference type="SUPFAM" id="SSF55729">
    <property type="entry name" value="Acyl-CoA N-acyltransferases (Nat)"/>
    <property type="match status" value="1"/>
</dbReference>
<dbReference type="FunFam" id="3.40.630.30:FF:000026">
    <property type="entry name" value="Phosphinothricin acetyltransferase"/>
    <property type="match status" value="1"/>
</dbReference>